<dbReference type="AlphaFoldDB" id="A0AAT9I0R7"/>
<geneLocation type="plasmid" evidence="1">
    <name>pKM77-8_2</name>
</geneLocation>
<protein>
    <submittedName>
        <fullName evidence="1">Uncharacterized protein</fullName>
    </submittedName>
</protein>
<keyword evidence="1" id="KW-0614">Plasmid</keyword>
<reference evidence="1" key="1">
    <citation type="submission" date="2024-06" db="EMBL/GenBank/DDBJ databases">
        <authorList>
            <consortium name="consrtm"/>
            <person name="Uemura M."/>
            <person name="Terahara T."/>
        </authorList>
    </citation>
    <scope>NUCLEOTIDE SEQUENCE</scope>
    <source>
        <strain evidence="1">KM77-8</strain>
        <plasmid evidence="1">pKM77-8_2</plasmid>
    </source>
</reference>
<name>A0AAT9I0R7_9ACTN</name>
<evidence type="ECO:0000313" key="1">
    <source>
        <dbReference type="EMBL" id="BFO23217.1"/>
    </source>
</evidence>
<organism evidence="1">
    <name type="scientific">Streptomyces haneummycinicus</name>
    <dbReference type="NCBI Taxonomy" id="3074435"/>
    <lineage>
        <taxon>Bacteria</taxon>
        <taxon>Bacillati</taxon>
        <taxon>Actinomycetota</taxon>
        <taxon>Actinomycetes</taxon>
        <taxon>Kitasatosporales</taxon>
        <taxon>Streptomycetaceae</taxon>
        <taxon>Streptomyces</taxon>
    </lineage>
</organism>
<sequence length="72" mass="7974">MTRAPGSRAVRDRDYVARVRRHRTSALLPLIAGASAAYSLGSSWLESSYRKYTPWALADAARVSLACGNEYR</sequence>
<accession>A0AAT9I0R7</accession>
<dbReference type="EMBL" id="AP035770">
    <property type="protein sequence ID" value="BFO23217.1"/>
    <property type="molecule type" value="Genomic_DNA"/>
</dbReference>
<gene>
    <name evidence="1" type="ORF">SHKM778_96050</name>
</gene>
<proteinExistence type="predicted"/>
<reference evidence="1" key="2">
    <citation type="submission" date="2024-07" db="EMBL/GenBank/DDBJ databases">
        <title>Streptomyces haneummycinica sp. nov., a new antibiotic-producing actinobacterium isolated from marine sediment.</title>
        <authorList>
            <person name="Uemura M."/>
            <person name="Hamada M."/>
            <person name="Hirano S."/>
            <person name="Kobayashi K."/>
            <person name="Ohshiro T."/>
            <person name="Kobayashi T."/>
            <person name="Terahara T."/>
        </authorList>
    </citation>
    <scope>NUCLEOTIDE SEQUENCE</scope>
    <source>
        <strain evidence="1">KM77-8</strain>
        <plasmid evidence="1">pKM77-8_2</plasmid>
    </source>
</reference>